<dbReference type="CDD" id="cd00570">
    <property type="entry name" value="GST_N_family"/>
    <property type="match status" value="1"/>
</dbReference>
<dbReference type="Gene3D" id="3.40.30.10">
    <property type="entry name" value="Glutaredoxin"/>
    <property type="match status" value="1"/>
</dbReference>
<reference evidence="3" key="1">
    <citation type="submission" date="2018-05" db="EMBL/GenBank/DDBJ databases">
        <authorList>
            <person name="Lanie J.A."/>
            <person name="Ng W.-L."/>
            <person name="Kazmierczak K.M."/>
            <person name="Andrzejewski T.M."/>
            <person name="Davidsen T.M."/>
            <person name="Wayne K.J."/>
            <person name="Tettelin H."/>
            <person name="Glass J.I."/>
            <person name="Rusch D."/>
            <person name="Podicherti R."/>
            <person name="Tsui H.-C.T."/>
            <person name="Winkler M.E."/>
        </authorList>
    </citation>
    <scope>NUCLEOTIDE SEQUENCE</scope>
</reference>
<dbReference type="InterPro" id="IPR050983">
    <property type="entry name" value="GST_Omega/HSP26"/>
</dbReference>
<dbReference type="SFLD" id="SFLDS00019">
    <property type="entry name" value="Glutathione_Transferase_(cytos"/>
    <property type="match status" value="1"/>
</dbReference>
<dbReference type="InterPro" id="IPR036282">
    <property type="entry name" value="Glutathione-S-Trfase_C_sf"/>
</dbReference>
<dbReference type="PANTHER" id="PTHR43968">
    <property type="match status" value="1"/>
</dbReference>
<dbReference type="InterPro" id="IPR004045">
    <property type="entry name" value="Glutathione_S-Trfase_N"/>
</dbReference>
<organism evidence="3">
    <name type="scientific">marine metagenome</name>
    <dbReference type="NCBI Taxonomy" id="408172"/>
    <lineage>
        <taxon>unclassified sequences</taxon>
        <taxon>metagenomes</taxon>
        <taxon>ecological metagenomes</taxon>
    </lineage>
</organism>
<dbReference type="PROSITE" id="PS50404">
    <property type="entry name" value="GST_NTER"/>
    <property type="match status" value="1"/>
</dbReference>
<evidence type="ECO:0000313" key="3">
    <source>
        <dbReference type="EMBL" id="SVC93292.1"/>
    </source>
</evidence>
<accession>A0A382R7Y7</accession>
<dbReference type="SUPFAM" id="SSF52833">
    <property type="entry name" value="Thioredoxin-like"/>
    <property type="match status" value="1"/>
</dbReference>
<dbReference type="InterPro" id="IPR036249">
    <property type="entry name" value="Thioredoxin-like_sf"/>
</dbReference>
<name>A0A382R7Y7_9ZZZZ</name>
<evidence type="ECO:0000259" key="1">
    <source>
        <dbReference type="PROSITE" id="PS50404"/>
    </source>
</evidence>
<dbReference type="Pfam" id="PF13409">
    <property type="entry name" value="GST_N_2"/>
    <property type="match status" value="1"/>
</dbReference>
<proteinExistence type="predicted"/>
<sequence length="261" mass="29225">MLKLYHNAISTCSQKVRLVIAHKGLEFDSQDVDLFGGGQHEPEYVKLNPNHVVPTLVHNGEGLIESTLINEYLEDAYPQVPMMPVDPAIRHSVRMITKRLDEKVHPVTGIITFAIGPRSLLLQQPKAAREANINAIPDPVRRAARRSVIEHGVKAPEFSNAISVMLAFMETINESLEEKNWLSGESFGLADAAVLPYVLRLDHLTMTPVLEARPHLMAWYQRVQALNCFETAVTARLAPPLVEMFRKNGEAVWADVEPMTH</sequence>
<dbReference type="GO" id="GO:0005737">
    <property type="term" value="C:cytoplasm"/>
    <property type="evidence" value="ECO:0007669"/>
    <property type="project" value="TreeGrafter"/>
</dbReference>
<dbReference type="EMBL" id="UINC01119460">
    <property type="protein sequence ID" value="SVC93292.1"/>
    <property type="molecule type" value="Genomic_DNA"/>
</dbReference>
<dbReference type="PROSITE" id="PS50405">
    <property type="entry name" value="GST_CTER"/>
    <property type="match status" value="1"/>
</dbReference>
<dbReference type="InterPro" id="IPR010987">
    <property type="entry name" value="Glutathione-S-Trfase_C-like"/>
</dbReference>
<dbReference type="AlphaFoldDB" id="A0A382R7Y7"/>
<dbReference type="SFLD" id="SFLDG00358">
    <property type="entry name" value="Main_(cytGST)"/>
    <property type="match status" value="1"/>
</dbReference>
<dbReference type="SUPFAM" id="SSF47616">
    <property type="entry name" value="GST C-terminal domain-like"/>
    <property type="match status" value="1"/>
</dbReference>
<gene>
    <name evidence="3" type="ORF">METZ01_LOCUS346146</name>
</gene>
<dbReference type="Gene3D" id="1.20.1050.10">
    <property type="match status" value="1"/>
</dbReference>
<dbReference type="InterPro" id="IPR004046">
    <property type="entry name" value="GST_C"/>
</dbReference>
<protein>
    <recommendedName>
        <fullName evidence="4">GST N-terminal domain-containing protein</fullName>
    </recommendedName>
</protein>
<dbReference type="PANTHER" id="PTHR43968:SF6">
    <property type="entry name" value="GLUTATHIONE S-TRANSFERASE OMEGA"/>
    <property type="match status" value="1"/>
</dbReference>
<feature type="domain" description="GST N-terminal" evidence="1">
    <location>
        <begin position="1"/>
        <end position="81"/>
    </location>
</feature>
<evidence type="ECO:0008006" key="4">
    <source>
        <dbReference type="Google" id="ProtNLM"/>
    </source>
</evidence>
<dbReference type="Pfam" id="PF00043">
    <property type="entry name" value="GST_C"/>
    <property type="match status" value="1"/>
</dbReference>
<dbReference type="InterPro" id="IPR040079">
    <property type="entry name" value="Glutathione_S-Trfase"/>
</dbReference>
<evidence type="ECO:0000259" key="2">
    <source>
        <dbReference type="PROSITE" id="PS50405"/>
    </source>
</evidence>
<dbReference type="CDD" id="cd00299">
    <property type="entry name" value="GST_C_family"/>
    <property type="match status" value="1"/>
</dbReference>
<feature type="domain" description="GST C-terminal" evidence="2">
    <location>
        <begin position="86"/>
        <end position="241"/>
    </location>
</feature>